<name>A0ABT3TA49_9GAMM</name>
<dbReference type="RefSeq" id="WP_279250403.1">
    <property type="nucleotide sequence ID" value="NZ_SHNO01000001.1"/>
</dbReference>
<reference evidence="3" key="1">
    <citation type="submission" date="2019-02" db="EMBL/GenBank/DDBJ databases">
        <authorList>
            <person name="Li S.-H."/>
        </authorList>
    </citation>
    <scope>NUCLEOTIDE SEQUENCE</scope>
    <source>
        <strain evidence="3">IMCC11814</strain>
    </source>
</reference>
<feature type="domain" description="DUF6242" evidence="2">
    <location>
        <begin position="167"/>
        <end position="298"/>
    </location>
</feature>
<evidence type="ECO:0000256" key="1">
    <source>
        <dbReference type="SAM" id="SignalP"/>
    </source>
</evidence>
<comment type="caution">
    <text evidence="3">The sequence shown here is derived from an EMBL/GenBank/DDBJ whole genome shotgun (WGS) entry which is preliminary data.</text>
</comment>
<protein>
    <recommendedName>
        <fullName evidence="2">DUF6242 domain-containing protein</fullName>
    </recommendedName>
</protein>
<sequence length="544" mass="56960">MPVLKQRLLKIAVFAFAVMIVAASPASFANGWVAVGERGTILNSQDGINWVEVDSPTEETLRGLAFDGQGSWVGSGQAGTVILSADAQNWSVQSSGNTDALWGTGYADGQWIVTGGQGRIITSPDGAEWTSVNGRFSFTLFDVAYDRSALFAISGDSGLAARILTSPDAVAWTQEPPTPLNPEGLYGITYGDSQWVAVGDKGTILTSADPVSRVWDSQSGQTAVDLRGIVYNGSDLYVAVGREGTILSSIDGVTWAPRSSGTTYDLWGVAYDGSGQYVAVGDEGVILSSADGLSWVVESSPTFRLLYDVAPGTLAQVIDFPAQNPLFQDFVSGGNYPLSPEATATSGLPVTYMSLTPDVCTISDTSITMVKVGVCQIEASQAGNSAYLPAEPVTQSILQLAVIGPGVPLNPGLSFDPQDQELLVQGGTFSLSPPATTTRTPEDPQPLILYASSTPAVCTIPVQGTIEVTMLEEGDCIIGAVSLPNSKYSVGGPVGATIQIIRSTPPTPPPTPPTAVPVAMWQFYGSLAALMSALVFYRSWSDSQ</sequence>
<organism evidence="3 4">
    <name type="scientific">Candidatus Marimicrobium litorale</name>
    <dbReference type="NCBI Taxonomy" id="2518991"/>
    <lineage>
        <taxon>Bacteria</taxon>
        <taxon>Pseudomonadati</taxon>
        <taxon>Pseudomonadota</taxon>
        <taxon>Gammaproteobacteria</taxon>
        <taxon>Cellvibrionales</taxon>
        <taxon>Halieaceae</taxon>
        <taxon>Marimicrobium</taxon>
    </lineage>
</organism>
<evidence type="ECO:0000313" key="4">
    <source>
        <dbReference type="Proteomes" id="UP001143304"/>
    </source>
</evidence>
<dbReference type="EMBL" id="SHNO01000001">
    <property type="protein sequence ID" value="MCX2978710.1"/>
    <property type="molecule type" value="Genomic_DNA"/>
</dbReference>
<accession>A0ABT3TA49</accession>
<evidence type="ECO:0000313" key="3">
    <source>
        <dbReference type="EMBL" id="MCX2978710.1"/>
    </source>
</evidence>
<proteinExistence type="predicted"/>
<feature type="chain" id="PRO_5045564193" description="DUF6242 domain-containing protein" evidence="1">
    <location>
        <begin position="30"/>
        <end position="544"/>
    </location>
</feature>
<dbReference type="InterPro" id="IPR058667">
    <property type="entry name" value="DUF6242_C"/>
</dbReference>
<dbReference type="Proteomes" id="UP001143304">
    <property type="component" value="Unassembled WGS sequence"/>
</dbReference>
<evidence type="ECO:0000259" key="2">
    <source>
        <dbReference type="Pfam" id="PF25852"/>
    </source>
</evidence>
<dbReference type="Pfam" id="PF25852">
    <property type="entry name" value="DUF6242_C"/>
    <property type="match status" value="1"/>
</dbReference>
<keyword evidence="4" id="KW-1185">Reference proteome</keyword>
<dbReference type="SUPFAM" id="SSF110296">
    <property type="entry name" value="Oligoxyloglucan reducing end-specific cellobiohydrolase"/>
    <property type="match status" value="2"/>
</dbReference>
<keyword evidence="1" id="KW-0732">Signal</keyword>
<gene>
    <name evidence="3" type="ORF">EYC82_15190</name>
</gene>
<feature type="signal peptide" evidence="1">
    <location>
        <begin position="1"/>
        <end position="29"/>
    </location>
</feature>